<gene>
    <name evidence="1" type="ORF">SY86_09250</name>
</gene>
<dbReference type="Proteomes" id="UP000033924">
    <property type="component" value="Unassembled WGS sequence"/>
</dbReference>
<organism evidence="1 2">
    <name type="scientific">Erwinia tracheiphila</name>
    <dbReference type="NCBI Taxonomy" id="65700"/>
    <lineage>
        <taxon>Bacteria</taxon>
        <taxon>Pseudomonadati</taxon>
        <taxon>Pseudomonadota</taxon>
        <taxon>Gammaproteobacteria</taxon>
        <taxon>Enterobacterales</taxon>
        <taxon>Erwiniaceae</taxon>
        <taxon>Erwinia</taxon>
    </lineage>
</organism>
<dbReference type="AlphaFoldDB" id="A0A0M2KEC3"/>
<comment type="caution">
    <text evidence="1">The sequence shown here is derived from an EMBL/GenBank/DDBJ whole genome shotgun (WGS) entry which is preliminary data.</text>
</comment>
<proteinExistence type="predicted"/>
<evidence type="ECO:0000313" key="2">
    <source>
        <dbReference type="Proteomes" id="UP000033924"/>
    </source>
</evidence>
<dbReference type="EMBL" id="JXNU01000003">
    <property type="protein sequence ID" value="KKF35568.1"/>
    <property type="molecule type" value="Genomic_DNA"/>
</dbReference>
<dbReference type="PATRIC" id="fig|65700.7.peg.2336"/>
<dbReference type="RefSeq" id="WP_016192174.1">
    <property type="nucleotide sequence ID" value="NZ_CP089932.1"/>
</dbReference>
<name>A0A0M2KEC3_9GAMM</name>
<sequence>MNKDKYYEMLHTTAYIIKKGHDEAKKSLSLTDEGLKDCMDLINPILELMITRSLEEEYGIEETNEFLELFSNASGEDFENHIQNMIINGDAVELKNNK</sequence>
<evidence type="ECO:0000313" key="1">
    <source>
        <dbReference type="EMBL" id="KKF35568.1"/>
    </source>
</evidence>
<keyword evidence="2" id="KW-1185">Reference proteome</keyword>
<protein>
    <submittedName>
        <fullName evidence="1">Uncharacterized protein</fullName>
    </submittedName>
</protein>
<reference evidence="1 2" key="1">
    <citation type="submission" date="2015-01" db="EMBL/GenBank/DDBJ databases">
        <title>Erwinia tracheiphila.</title>
        <authorList>
            <person name="Shapiro L.R."/>
        </authorList>
    </citation>
    <scope>NUCLEOTIDE SEQUENCE [LARGE SCALE GENOMIC DNA]</scope>
    <source>
        <strain evidence="1 2">BuffGH</strain>
    </source>
</reference>
<accession>A0A0M2KEC3</accession>